<keyword evidence="1" id="KW-0732">Signal</keyword>
<dbReference type="OrthoDB" id="5858677at2759"/>
<dbReference type="Gene3D" id="3.10.100.10">
    <property type="entry name" value="Mannose-Binding Protein A, subunit A"/>
    <property type="match status" value="2"/>
</dbReference>
<comment type="caution">
    <text evidence="3">The sequence shown here is derived from an EMBL/GenBank/DDBJ whole genome shotgun (WGS) entry which is preliminary data.</text>
</comment>
<proteinExistence type="predicted"/>
<accession>A0A556V9C4</accession>
<dbReference type="AlphaFoldDB" id="A0A556V9C4"/>
<dbReference type="SUPFAM" id="SSF56436">
    <property type="entry name" value="C-type lectin-like"/>
    <property type="match status" value="2"/>
</dbReference>
<evidence type="ECO:0000256" key="1">
    <source>
        <dbReference type="SAM" id="SignalP"/>
    </source>
</evidence>
<gene>
    <name evidence="3" type="ORF">Baya_14641</name>
</gene>
<protein>
    <recommendedName>
        <fullName evidence="2">C-type lectin domain-containing protein</fullName>
    </recommendedName>
</protein>
<dbReference type="CDD" id="cd00037">
    <property type="entry name" value="CLECT"/>
    <property type="match status" value="1"/>
</dbReference>
<feature type="chain" id="PRO_5022073319" description="C-type lectin domain-containing protein" evidence="1">
    <location>
        <begin position="22"/>
        <end position="263"/>
    </location>
</feature>
<keyword evidence="4" id="KW-1185">Reference proteome</keyword>
<evidence type="ECO:0000259" key="2">
    <source>
        <dbReference type="PROSITE" id="PS50041"/>
    </source>
</evidence>
<dbReference type="InterPro" id="IPR016187">
    <property type="entry name" value="CTDL_fold"/>
</dbReference>
<sequence length="263" mass="30395">MKMKAVLSVLLLVVLTGAAHGQIQRKYIFVNSELDWTGAQAYCRENYVDLATIMSEDLLQFQTNIRWQCDRYGCWIGLRWNETKQKFIWSDGHVLSSQNSQIKPNSCVYAKNDWYYEDCDRTRNFICYIWDSFPLVAVQEMKTWEEALIYCRMNYVDLASLVTVSDHAVVDITSKQIQTSSFWTGLRFLDASWFWVNPTATHPTADPATATHLANLFNMSDLSSMPSCPAPRFRCGARSSTRDNLEARDCEEKLNFMCYNGTR</sequence>
<feature type="domain" description="C-type lectin" evidence="2">
    <location>
        <begin position="27"/>
        <end position="128"/>
    </location>
</feature>
<dbReference type="InterPro" id="IPR016186">
    <property type="entry name" value="C-type_lectin-like/link_sf"/>
</dbReference>
<dbReference type="Proteomes" id="UP000319801">
    <property type="component" value="Unassembled WGS sequence"/>
</dbReference>
<dbReference type="PROSITE" id="PS50041">
    <property type="entry name" value="C_TYPE_LECTIN_2"/>
    <property type="match status" value="2"/>
</dbReference>
<dbReference type="InterPro" id="IPR001304">
    <property type="entry name" value="C-type_lectin-like"/>
</dbReference>
<name>A0A556V9C4_BAGYA</name>
<organism evidence="3 4">
    <name type="scientific">Bagarius yarrelli</name>
    <name type="common">Goonch</name>
    <name type="synonym">Bagrus yarrelli</name>
    <dbReference type="NCBI Taxonomy" id="175774"/>
    <lineage>
        <taxon>Eukaryota</taxon>
        <taxon>Metazoa</taxon>
        <taxon>Chordata</taxon>
        <taxon>Craniata</taxon>
        <taxon>Vertebrata</taxon>
        <taxon>Euteleostomi</taxon>
        <taxon>Actinopterygii</taxon>
        <taxon>Neopterygii</taxon>
        <taxon>Teleostei</taxon>
        <taxon>Ostariophysi</taxon>
        <taxon>Siluriformes</taxon>
        <taxon>Sisoridae</taxon>
        <taxon>Sisorinae</taxon>
        <taxon>Bagarius</taxon>
    </lineage>
</organism>
<feature type="domain" description="C-type lectin" evidence="2">
    <location>
        <begin position="127"/>
        <end position="259"/>
    </location>
</feature>
<dbReference type="Pfam" id="PF00059">
    <property type="entry name" value="Lectin_C"/>
    <property type="match status" value="2"/>
</dbReference>
<dbReference type="EMBL" id="VCAZ01000170">
    <property type="protein sequence ID" value="TTB70988.1"/>
    <property type="molecule type" value="Genomic_DNA"/>
</dbReference>
<dbReference type="SMART" id="SM00034">
    <property type="entry name" value="CLECT"/>
    <property type="match status" value="2"/>
</dbReference>
<evidence type="ECO:0000313" key="3">
    <source>
        <dbReference type="EMBL" id="TTB70988.1"/>
    </source>
</evidence>
<feature type="signal peptide" evidence="1">
    <location>
        <begin position="1"/>
        <end position="21"/>
    </location>
</feature>
<dbReference type="PANTHER" id="PTHR45784">
    <property type="entry name" value="C-TYPE LECTIN DOMAIN FAMILY 20 MEMBER A-RELATED"/>
    <property type="match status" value="1"/>
</dbReference>
<dbReference type="PANTHER" id="PTHR45784:SF8">
    <property type="entry name" value="C-TYPE MANNOSE RECEPTOR 2-RELATED"/>
    <property type="match status" value="1"/>
</dbReference>
<evidence type="ECO:0000313" key="4">
    <source>
        <dbReference type="Proteomes" id="UP000319801"/>
    </source>
</evidence>
<reference evidence="3 4" key="1">
    <citation type="journal article" date="2019" name="Genome Biol. Evol.">
        <title>Whole-Genome Sequencing of the Giant Devil Catfish, Bagarius yarrelli.</title>
        <authorList>
            <person name="Jiang W."/>
            <person name="Lv Y."/>
            <person name="Cheng L."/>
            <person name="Yang K."/>
            <person name="Chao B."/>
            <person name="Wang X."/>
            <person name="Li Y."/>
            <person name="Pan X."/>
            <person name="You X."/>
            <person name="Zhang Y."/>
            <person name="Yang J."/>
            <person name="Li J."/>
            <person name="Zhang X."/>
            <person name="Liu S."/>
            <person name="Sun C."/>
            <person name="Yang J."/>
            <person name="Shi Q."/>
        </authorList>
    </citation>
    <scope>NUCLEOTIDE SEQUENCE [LARGE SCALE GENOMIC DNA]</scope>
    <source>
        <strain evidence="3">JWS20170419001</strain>
        <tissue evidence="3">Muscle</tissue>
    </source>
</reference>